<dbReference type="KEGG" id="eiv:EIN_031370"/>
<protein>
    <submittedName>
        <fullName evidence="1">Uncharacterized protein</fullName>
    </submittedName>
</protein>
<evidence type="ECO:0000313" key="1">
    <source>
        <dbReference type="EMBL" id="ELP86426.1"/>
    </source>
</evidence>
<reference evidence="1 2" key="1">
    <citation type="submission" date="2012-10" db="EMBL/GenBank/DDBJ databases">
        <authorList>
            <person name="Zafar N."/>
            <person name="Inman J."/>
            <person name="Hall N."/>
            <person name="Lorenzi H."/>
            <person name="Caler E."/>
        </authorList>
    </citation>
    <scope>NUCLEOTIDE SEQUENCE [LARGE SCALE GENOMIC DNA]</scope>
    <source>
        <strain evidence="1 2">IP1</strain>
    </source>
</reference>
<organism evidence="1 2">
    <name type="scientific">Entamoeba invadens IP1</name>
    <dbReference type="NCBI Taxonomy" id="370355"/>
    <lineage>
        <taxon>Eukaryota</taxon>
        <taxon>Amoebozoa</taxon>
        <taxon>Evosea</taxon>
        <taxon>Archamoebae</taxon>
        <taxon>Mastigamoebida</taxon>
        <taxon>Entamoebidae</taxon>
        <taxon>Entamoeba</taxon>
    </lineage>
</organism>
<gene>
    <name evidence="1" type="ORF">EIN_031370</name>
</gene>
<dbReference type="EMBL" id="KB206969">
    <property type="protein sequence ID" value="ELP86426.1"/>
    <property type="molecule type" value="Genomic_DNA"/>
</dbReference>
<evidence type="ECO:0000313" key="2">
    <source>
        <dbReference type="Proteomes" id="UP000014680"/>
    </source>
</evidence>
<sequence>MSVVEEVEGVVSLVTREVSEFVESYTSYKQTILESLNQNTKEIVEMVVTPKEMKTFHIDETIQQITHTENYNKELIKNHQQIEILVQRISCDVSTIFTLIFSDNKKYFIPKCVAKKLLDNVEGFEDELEEVQLDIESVGFNFVLKKLRGENFEVPVNLKKQTKTIFDFFEIQL</sequence>
<keyword evidence="2" id="KW-1185">Reference proteome</keyword>
<dbReference type="AlphaFoldDB" id="A0A0A1U412"/>
<dbReference type="GeneID" id="14885379"/>
<dbReference type="Proteomes" id="UP000014680">
    <property type="component" value="Unassembled WGS sequence"/>
</dbReference>
<dbReference type="RefSeq" id="XP_004185772.1">
    <property type="nucleotide sequence ID" value="XM_004185724.1"/>
</dbReference>
<proteinExistence type="predicted"/>
<name>A0A0A1U412_ENTIV</name>
<dbReference type="VEuPathDB" id="AmoebaDB:EIN_031370"/>
<accession>A0A0A1U412</accession>